<dbReference type="AlphaFoldDB" id="A0A9P6Q6F9"/>
<feature type="compositionally biased region" description="Low complexity" evidence="1">
    <location>
        <begin position="49"/>
        <end position="68"/>
    </location>
</feature>
<reference evidence="2" key="1">
    <citation type="journal article" date="2020" name="Fungal Divers.">
        <title>Resolving the Mortierellaceae phylogeny through synthesis of multi-gene phylogenetics and phylogenomics.</title>
        <authorList>
            <person name="Vandepol N."/>
            <person name="Liber J."/>
            <person name="Desiro A."/>
            <person name="Na H."/>
            <person name="Kennedy M."/>
            <person name="Barry K."/>
            <person name="Grigoriev I.V."/>
            <person name="Miller A.N."/>
            <person name="O'Donnell K."/>
            <person name="Stajich J.E."/>
            <person name="Bonito G."/>
        </authorList>
    </citation>
    <scope>NUCLEOTIDE SEQUENCE</scope>
    <source>
        <strain evidence="2">BC1065</strain>
    </source>
</reference>
<sequence>MSLKRPSQDPNKEDRRPSAKRRVGGDRDAQESSHESRDESNDDSEGVSDDNSSNGSSSSSSNSNSNSSGGSGSGSGSGNHLSLTQIAQMQVLFQMNFDRFRGQDWLMPSGAPFDRVLFGAIRDVHYECPLHSFVIENPDAVIDLFPDARDQAELKRVLVDRVGEQLPMLTAAEVAYLELFNMDPKELLELFAEKGWRAVGDSLQEKPADDFQCLVYNSVHQLLKVYRGASMVVCQGYPESWIVNRLWSFLADALQSPPKVEFQPGKVPSQASMYRRNLDRSRDTHRIAGHEVDGIVTLASRELELLVMVATKKNKGPNITKALDDRMKLCKLNKDMHDRIRLKTRHNVRKSIVTFGMQISGVNATFFTLRQRDGRFYQLCSEGSETLPSAWMDLADTNCVMQTLNKVLTVRKALFSMARDVSKFTAGLASDSSDTGSGKDFAAATMTSPQLIPSSALDRPPWLGL</sequence>
<organism evidence="2 3">
    <name type="scientific">Actinomortierella ambigua</name>
    <dbReference type="NCBI Taxonomy" id="1343610"/>
    <lineage>
        <taxon>Eukaryota</taxon>
        <taxon>Fungi</taxon>
        <taxon>Fungi incertae sedis</taxon>
        <taxon>Mucoromycota</taxon>
        <taxon>Mortierellomycotina</taxon>
        <taxon>Mortierellomycetes</taxon>
        <taxon>Mortierellales</taxon>
        <taxon>Mortierellaceae</taxon>
        <taxon>Actinomortierella</taxon>
    </lineage>
</organism>
<accession>A0A9P6Q6F9</accession>
<feature type="compositionally biased region" description="Basic and acidic residues" evidence="1">
    <location>
        <begin position="1"/>
        <end position="39"/>
    </location>
</feature>
<proteinExistence type="predicted"/>
<feature type="region of interest" description="Disordered" evidence="1">
    <location>
        <begin position="1"/>
        <end position="80"/>
    </location>
</feature>
<dbReference type="Proteomes" id="UP000807716">
    <property type="component" value="Unassembled WGS sequence"/>
</dbReference>
<dbReference type="OrthoDB" id="2447334at2759"/>
<gene>
    <name evidence="2" type="ORF">DFQ27_002802</name>
</gene>
<evidence type="ECO:0000256" key="1">
    <source>
        <dbReference type="SAM" id="MobiDB-lite"/>
    </source>
</evidence>
<protein>
    <submittedName>
        <fullName evidence="2">Uncharacterized protein</fullName>
    </submittedName>
</protein>
<evidence type="ECO:0000313" key="3">
    <source>
        <dbReference type="Proteomes" id="UP000807716"/>
    </source>
</evidence>
<comment type="caution">
    <text evidence="2">The sequence shown here is derived from an EMBL/GenBank/DDBJ whole genome shotgun (WGS) entry which is preliminary data.</text>
</comment>
<evidence type="ECO:0000313" key="2">
    <source>
        <dbReference type="EMBL" id="KAG0261697.1"/>
    </source>
</evidence>
<dbReference type="EMBL" id="JAAAJB010000208">
    <property type="protein sequence ID" value="KAG0261697.1"/>
    <property type="molecule type" value="Genomic_DNA"/>
</dbReference>
<keyword evidence="3" id="KW-1185">Reference proteome</keyword>
<name>A0A9P6Q6F9_9FUNG</name>